<evidence type="ECO:0000256" key="4">
    <source>
        <dbReference type="ARBA" id="ARBA00022598"/>
    </source>
</evidence>
<dbReference type="InterPro" id="IPR012340">
    <property type="entry name" value="NA-bd_OB-fold"/>
</dbReference>
<evidence type="ECO:0000256" key="1">
    <source>
        <dbReference type="ARBA" id="ARBA00001968"/>
    </source>
</evidence>
<keyword evidence="6" id="KW-0227">DNA damage</keyword>
<dbReference type="Pfam" id="PF14743">
    <property type="entry name" value="DNA_ligase_OB_2"/>
    <property type="match status" value="1"/>
</dbReference>
<dbReference type="GO" id="GO:0003910">
    <property type="term" value="F:DNA ligase (ATP) activity"/>
    <property type="evidence" value="ECO:0007669"/>
    <property type="project" value="InterPro"/>
</dbReference>
<evidence type="ECO:0000256" key="7">
    <source>
        <dbReference type="ARBA" id="ARBA00023204"/>
    </source>
</evidence>
<dbReference type="Pfam" id="PF01068">
    <property type="entry name" value="DNA_ligase_A_M"/>
    <property type="match status" value="1"/>
</dbReference>
<dbReference type="EMBL" id="KX458241">
    <property type="protein sequence ID" value="ANU79100.1"/>
    <property type="molecule type" value="Genomic_DNA"/>
</dbReference>
<comment type="cofactor">
    <cofactor evidence="1">
        <name>a divalent metal cation</name>
        <dbReference type="ChEBI" id="CHEBI:60240"/>
    </cofactor>
</comment>
<evidence type="ECO:0000256" key="6">
    <source>
        <dbReference type="ARBA" id="ARBA00022763"/>
    </source>
</evidence>
<name>A0A1B1SEH9_9CAUD</name>
<dbReference type="Proteomes" id="UP000203308">
    <property type="component" value="Segment"/>
</dbReference>
<dbReference type="RefSeq" id="YP_009279547.1">
    <property type="nucleotide sequence ID" value="NC_031014.1"/>
</dbReference>
<dbReference type="GO" id="GO:0005524">
    <property type="term" value="F:ATP binding"/>
    <property type="evidence" value="ECO:0007669"/>
    <property type="project" value="InterPro"/>
</dbReference>
<comment type="similarity">
    <text evidence="2">Belongs to the ATP-dependent DNA ligase family.</text>
</comment>
<dbReference type="GO" id="GO:0006260">
    <property type="term" value="P:DNA replication"/>
    <property type="evidence" value="ECO:0007669"/>
    <property type="project" value="UniProtKB-KW"/>
</dbReference>
<evidence type="ECO:0000256" key="5">
    <source>
        <dbReference type="ARBA" id="ARBA00022705"/>
    </source>
</evidence>
<dbReference type="InterPro" id="IPR029319">
    <property type="entry name" value="DNA_ligase_OB"/>
</dbReference>
<proteinExistence type="inferred from homology"/>
<dbReference type="SUPFAM" id="SSF50249">
    <property type="entry name" value="Nucleic acid-binding proteins"/>
    <property type="match status" value="1"/>
</dbReference>
<dbReference type="InterPro" id="IPR012310">
    <property type="entry name" value="DNA_ligase_ATP-dep_cent"/>
</dbReference>
<dbReference type="SUPFAM" id="SSF56091">
    <property type="entry name" value="DNA ligase/mRNA capping enzyme, catalytic domain"/>
    <property type="match status" value="1"/>
</dbReference>
<dbReference type="InterPro" id="IPR050326">
    <property type="entry name" value="NAD_dep_DNA_ligaseB"/>
</dbReference>
<dbReference type="GO" id="GO:0006310">
    <property type="term" value="P:DNA recombination"/>
    <property type="evidence" value="ECO:0007669"/>
    <property type="project" value="InterPro"/>
</dbReference>
<dbReference type="Gene3D" id="3.30.470.30">
    <property type="entry name" value="DNA ligase/mRNA capping enzyme"/>
    <property type="match status" value="1"/>
</dbReference>
<evidence type="ECO:0000313" key="10">
    <source>
        <dbReference type="EMBL" id="ANU79100.1"/>
    </source>
</evidence>
<keyword evidence="11" id="KW-1185">Reference proteome</keyword>
<dbReference type="KEGG" id="vg:29062536"/>
<dbReference type="OrthoDB" id="10765at10239"/>
<reference evidence="10 11" key="1">
    <citation type="submission" date="2016-06" db="EMBL/GenBank/DDBJ databases">
        <title>Genomic analysis of Andromeda: A phiKMVlikevirus infecting Pseudomonas syringae.</title>
        <authorList>
            <person name="Magill D.J."/>
            <person name="Krylov V.N."/>
            <person name="McGrath J.W."/>
            <person name="Allen C.C.R."/>
            <person name="Quinn J.P."/>
            <person name="Kulakov L.A."/>
        </authorList>
    </citation>
    <scope>NUCLEOTIDE SEQUENCE [LARGE SCALE GENOMIC DNA]</scope>
</reference>
<evidence type="ECO:0000256" key="2">
    <source>
        <dbReference type="ARBA" id="ARBA00007572"/>
    </source>
</evidence>
<feature type="domain" description="ATP-dependent DNA ligase family profile" evidence="8">
    <location>
        <begin position="25"/>
        <end position="205"/>
    </location>
</feature>
<evidence type="ECO:0000259" key="8">
    <source>
        <dbReference type="Pfam" id="PF01068"/>
    </source>
</evidence>
<protein>
    <recommendedName>
        <fullName evidence="3">DNA ligase</fullName>
    </recommendedName>
</protein>
<keyword evidence="5" id="KW-0235">DNA replication</keyword>
<keyword evidence="4" id="KW-0436">Ligase</keyword>
<accession>A0A1B1SEH9</accession>
<dbReference type="GO" id="GO:0006281">
    <property type="term" value="P:DNA repair"/>
    <property type="evidence" value="ECO:0007669"/>
    <property type="project" value="UniProtKB-KW"/>
</dbReference>
<feature type="domain" description="DNA ligase OB-like" evidence="9">
    <location>
        <begin position="219"/>
        <end position="289"/>
    </location>
</feature>
<evidence type="ECO:0000259" key="9">
    <source>
        <dbReference type="Pfam" id="PF14743"/>
    </source>
</evidence>
<dbReference type="PANTHER" id="PTHR47810">
    <property type="entry name" value="DNA LIGASE"/>
    <property type="match status" value="1"/>
</dbReference>
<sequence length="297" mass="33761">MGMPDRKILVQKPKEERNLSAKAVAALPAFDSGKWTFQPKFDGCSLIIMVGINVVRIFSREGKECLSMPHIAEHFRVNSIPNMVYFGEAYHPHMLFKDISGMFRRHKPQYQLEAWVFDAVTLQEFRSGEAKRPYCQRVKALNHIVNRTAGVMPVGCYDTVEEVQAFIDSCREAGYLLELDGMMAKQIDGHWIAGDDREGRVLKLKDHISVDLEVVGIIEGEGKFKDMVGAIEVLWRGKHEVVSGGKLTNAERLDYFENPEKLICKIVEVHALGITPDGKLREPRFQRLRDDKTEASE</sequence>
<gene>
    <name evidence="10" type="ORF">Andromeda_25</name>
</gene>
<dbReference type="PANTHER" id="PTHR47810:SF1">
    <property type="entry name" value="DNA LIGASE B"/>
    <property type="match status" value="1"/>
</dbReference>
<dbReference type="GeneID" id="29062536"/>
<dbReference type="CDD" id="cd08041">
    <property type="entry name" value="OBF_kDNA_ligase_like"/>
    <property type="match status" value="1"/>
</dbReference>
<dbReference type="Gene3D" id="2.40.50.140">
    <property type="entry name" value="Nucleic acid-binding proteins"/>
    <property type="match status" value="1"/>
</dbReference>
<organism evidence="10 11">
    <name type="scientific">Pseudomonas phage Andromeda</name>
    <dbReference type="NCBI Taxonomy" id="1873949"/>
    <lineage>
        <taxon>Viruses</taxon>
        <taxon>Duplodnaviria</taxon>
        <taxon>Heunggongvirae</taxon>
        <taxon>Uroviricota</taxon>
        <taxon>Caudoviricetes</taxon>
        <taxon>Autographivirales</taxon>
        <taxon>Autonotataviridae</taxon>
        <taxon>Bifseptvirus</taxon>
        <taxon>Bifseptvirus andromeda</taxon>
    </lineage>
</organism>
<keyword evidence="7" id="KW-0234">DNA repair</keyword>
<evidence type="ECO:0000313" key="11">
    <source>
        <dbReference type="Proteomes" id="UP000203308"/>
    </source>
</evidence>
<evidence type="ECO:0000256" key="3">
    <source>
        <dbReference type="ARBA" id="ARBA00013308"/>
    </source>
</evidence>